<organism evidence="1 2">
    <name type="scientific">Morus notabilis</name>
    <dbReference type="NCBI Taxonomy" id="981085"/>
    <lineage>
        <taxon>Eukaryota</taxon>
        <taxon>Viridiplantae</taxon>
        <taxon>Streptophyta</taxon>
        <taxon>Embryophyta</taxon>
        <taxon>Tracheophyta</taxon>
        <taxon>Spermatophyta</taxon>
        <taxon>Magnoliopsida</taxon>
        <taxon>eudicotyledons</taxon>
        <taxon>Gunneridae</taxon>
        <taxon>Pentapetalae</taxon>
        <taxon>rosids</taxon>
        <taxon>fabids</taxon>
        <taxon>Rosales</taxon>
        <taxon>Moraceae</taxon>
        <taxon>Moreae</taxon>
        <taxon>Morus</taxon>
    </lineage>
</organism>
<accession>W9RH79</accession>
<gene>
    <name evidence="1" type="ORF">L484_009011</name>
</gene>
<name>W9RH79_9ROSA</name>
<protein>
    <submittedName>
        <fullName evidence="1">Uncharacterized protein</fullName>
    </submittedName>
</protein>
<dbReference type="AlphaFoldDB" id="W9RH79"/>
<keyword evidence="2" id="KW-1185">Reference proteome</keyword>
<proteinExistence type="predicted"/>
<evidence type="ECO:0000313" key="1">
    <source>
        <dbReference type="EMBL" id="EXB91918.1"/>
    </source>
</evidence>
<evidence type="ECO:0000313" key="2">
    <source>
        <dbReference type="Proteomes" id="UP000030645"/>
    </source>
</evidence>
<reference evidence="2" key="1">
    <citation type="submission" date="2013-01" db="EMBL/GenBank/DDBJ databases">
        <title>Draft Genome Sequence of a Mulberry Tree, Morus notabilis C.K. Schneid.</title>
        <authorList>
            <person name="He N."/>
            <person name="Zhao S."/>
        </authorList>
    </citation>
    <scope>NUCLEOTIDE SEQUENCE</scope>
</reference>
<dbReference type="Proteomes" id="UP000030645">
    <property type="component" value="Unassembled WGS sequence"/>
</dbReference>
<sequence>MRGFGLQYLLTLGGKVKITNIRAISRFKVWKDHNLLIHEGKAGERLTVLEGAVSWLMQFQAFHCAVSVVMDRSPLQLR</sequence>
<dbReference type="EMBL" id="KE345057">
    <property type="protein sequence ID" value="EXB91918.1"/>
    <property type="molecule type" value="Genomic_DNA"/>
</dbReference>